<protein>
    <submittedName>
        <fullName evidence="1">Uncharacterized protein</fullName>
    </submittedName>
</protein>
<accession>G8BVS2</accession>
<gene>
    <name evidence="1" type="primary">TPHA0G01640</name>
    <name evidence="1" type="ordered locus">TPHA_0G01640</name>
</gene>
<dbReference type="STRING" id="1071381.G8BVS2"/>
<organism evidence="1 2">
    <name type="scientific">Tetrapisispora phaffii (strain ATCC 24235 / CBS 4417 / NBRC 1672 / NRRL Y-8282 / UCD 70-5)</name>
    <name type="common">Yeast</name>
    <name type="synonym">Fabospora phaffii</name>
    <dbReference type="NCBI Taxonomy" id="1071381"/>
    <lineage>
        <taxon>Eukaryota</taxon>
        <taxon>Fungi</taxon>
        <taxon>Dikarya</taxon>
        <taxon>Ascomycota</taxon>
        <taxon>Saccharomycotina</taxon>
        <taxon>Saccharomycetes</taxon>
        <taxon>Saccharomycetales</taxon>
        <taxon>Saccharomycetaceae</taxon>
        <taxon>Tetrapisispora</taxon>
    </lineage>
</organism>
<evidence type="ECO:0000313" key="1">
    <source>
        <dbReference type="EMBL" id="CCE64000.1"/>
    </source>
</evidence>
<dbReference type="OMA" id="YEYPIAN"/>
<dbReference type="HOGENOM" id="CLU_040069_0_0_1"/>
<dbReference type="GeneID" id="11535925"/>
<reference evidence="1 2" key="1">
    <citation type="journal article" date="2011" name="Proc. Natl. Acad. Sci. U.S.A.">
        <title>Evolutionary erosion of yeast sex chromosomes by mating-type switching accidents.</title>
        <authorList>
            <person name="Gordon J.L."/>
            <person name="Armisen D."/>
            <person name="Proux-Wera E."/>
            <person name="Oheigeartaigh S.S."/>
            <person name="Byrne K.P."/>
            <person name="Wolfe K.H."/>
        </authorList>
    </citation>
    <scope>NUCLEOTIDE SEQUENCE [LARGE SCALE GENOMIC DNA]</scope>
    <source>
        <strain evidence="2">ATCC 24235 / CBS 4417 / NBRC 1672 / NRRL Y-8282 / UCD 70-5</strain>
    </source>
</reference>
<sequence>MIPELIKVEETVPNSFLWQNDGNIESDIDVFNAPDKTHLLFGVFNLDRYNTGQSMERLNEVLRLINAHLSTWNNNYPWSEYNPIQVTIESFETFPGCFIKGQICVEDNIIEEEKIIVALLQEISNLLSVNEFIRVCDTTGDFILSVCNENIPEEYEYPIANNRLWIHEGKFKMIPLSFYPDRGLKPTEALEFLSKAYFKCCQIKALNNQIDEYFIKKFPDNILSNMVSMPLYFENTNDYKLFTKNKQIVCFLIKTLLIDNIVDIDITSSPVSDEIIKSNVIIPKEFSNLLSLFLDKKNLKKEKSSIPVYCSRILLRIIKMLTSNKELQVRSNDTTSNDSEFFSSSKNIFDTYKFKKISLEGPVETAGTVDTELEFMNQFPDYLKVATQDMDELNLDKPELNVDSISSSDSHESSTLDDDIDARNYFKKTI</sequence>
<dbReference type="GO" id="GO:0005634">
    <property type="term" value="C:nucleus"/>
    <property type="evidence" value="ECO:0007669"/>
    <property type="project" value="TreeGrafter"/>
</dbReference>
<dbReference type="InterPro" id="IPR010770">
    <property type="entry name" value="Ecd"/>
</dbReference>
<dbReference type="PANTHER" id="PTHR13060:SF0">
    <property type="entry name" value="PROTEIN ECDYSONELESS HOMOLOG"/>
    <property type="match status" value="1"/>
</dbReference>
<dbReference type="RefSeq" id="XP_003686434.1">
    <property type="nucleotide sequence ID" value="XM_003686386.1"/>
</dbReference>
<proteinExistence type="predicted"/>
<dbReference type="eggNOG" id="KOG2406">
    <property type="taxonomic scope" value="Eukaryota"/>
</dbReference>
<dbReference type="EMBL" id="HE612862">
    <property type="protein sequence ID" value="CCE64000.1"/>
    <property type="molecule type" value="Genomic_DNA"/>
</dbReference>
<dbReference type="Proteomes" id="UP000005666">
    <property type="component" value="Chromosome 7"/>
</dbReference>
<keyword evidence="2" id="KW-1185">Reference proteome</keyword>
<dbReference type="OrthoDB" id="27237at2759"/>
<name>G8BVS2_TETPH</name>
<dbReference type="AlphaFoldDB" id="G8BVS2"/>
<dbReference type="PANTHER" id="PTHR13060">
    <property type="entry name" value="SGT1 PROTEIN HSGT1 SUPPRESSOR OF GCR2"/>
    <property type="match status" value="1"/>
</dbReference>
<evidence type="ECO:0000313" key="2">
    <source>
        <dbReference type="Proteomes" id="UP000005666"/>
    </source>
</evidence>
<dbReference type="Pfam" id="PF07093">
    <property type="entry name" value="SGT1"/>
    <property type="match status" value="1"/>
</dbReference>
<dbReference type="KEGG" id="tpf:TPHA_0G01640"/>